<dbReference type="Proteomes" id="UP000290407">
    <property type="component" value="Unassembled WGS sequence"/>
</dbReference>
<gene>
    <name evidence="1" type="ORF">EQG79_30270</name>
</gene>
<comment type="caution">
    <text evidence="1">The sequence shown here is derived from an EMBL/GenBank/DDBJ whole genome shotgun (WGS) entry which is preliminary data.</text>
</comment>
<evidence type="ECO:0000313" key="2">
    <source>
        <dbReference type="Proteomes" id="UP000290407"/>
    </source>
</evidence>
<accession>A0A4Q2UG57</accession>
<dbReference type="RefSeq" id="WP_129606925.1">
    <property type="nucleotide sequence ID" value="NZ_SBLB01000016.1"/>
</dbReference>
<proteinExistence type="predicted"/>
<dbReference type="AlphaFoldDB" id="A0A4Q2UG57"/>
<reference evidence="1 2" key="1">
    <citation type="submission" date="2019-01" db="EMBL/GenBank/DDBJ databases">
        <title>Spirosoma flava sp. nov., a propanil-degrading bacterium isolated from herbicide-contaminated soil.</title>
        <authorList>
            <person name="Zhang L."/>
            <person name="Jiang J.-D."/>
        </authorList>
    </citation>
    <scope>NUCLEOTIDE SEQUENCE [LARGE SCALE GENOMIC DNA]</scope>
    <source>
        <strain evidence="1 2">TY50</strain>
    </source>
</reference>
<organism evidence="1 2">
    <name type="scientific">Spirosoma sordidisoli</name>
    <dbReference type="NCBI Taxonomy" id="2502893"/>
    <lineage>
        <taxon>Bacteria</taxon>
        <taxon>Pseudomonadati</taxon>
        <taxon>Bacteroidota</taxon>
        <taxon>Cytophagia</taxon>
        <taxon>Cytophagales</taxon>
        <taxon>Cytophagaceae</taxon>
        <taxon>Spirosoma</taxon>
    </lineage>
</organism>
<name>A0A4Q2UG57_9BACT</name>
<keyword evidence="2" id="KW-1185">Reference proteome</keyword>
<sequence length="321" mass="35096">MTSNPFLTAVGLSATTHPNAALQCDSLPGMSVELVENLRSESATSLFDRLQPATLNKLATGLESALKCNASFQHVLARTTRSLPRPLFTQPLVTAVPASQTAVRLIAQFPQAESCVLIERVTANVGLQPDTVHAAELVVVDTAYQVEHLRKLVSLRNGANSFRLGLRVPLTDEHTELAVYLESAEGELISLRPVEPMVSGQPDYLRFGSAHSAGTLLHIDAAVECDFTAVLARYVDRLVWPYLYTLAAQVLDEKLSSNLLNVFTNTNRTDTLDRKKDFEIEAAKQLDLAVSLIFRDLQESGSAFLTVTQEDQHGLHLGSYV</sequence>
<evidence type="ECO:0000313" key="1">
    <source>
        <dbReference type="EMBL" id="RYC66361.1"/>
    </source>
</evidence>
<dbReference type="EMBL" id="SBLB01000016">
    <property type="protein sequence ID" value="RYC66361.1"/>
    <property type="molecule type" value="Genomic_DNA"/>
</dbReference>
<protein>
    <submittedName>
        <fullName evidence="1">Uncharacterized protein</fullName>
    </submittedName>
</protein>